<evidence type="ECO:0000256" key="6">
    <source>
        <dbReference type="SAM" id="MobiDB-lite"/>
    </source>
</evidence>
<accession>A0A6B8RRJ9</accession>
<organism evidence="8 9">
    <name type="scientific">Paenibacillus psychroresistens</name>
    <dbReference type="NCBI Taxonomy" id="1778678"/>
    <lineage>
        <taxon>Bacteria</taxon>
        <taxon>Bacillati</taxon>
        <taxon>Bacillota</taxon>
        <taxon>Bacilli</taxon>
        <taxon>Bacillales</taxon>
        <taxon>Paenibacillaceae</taxon>
        <taxon>Paenibacillus</taxon>
    </lineage>
</organism>
<gene>
    <name evidence="8" type="ORF">EHS13_27885</name>
</gene>
<keyword evidence="5" id="KW-0449">Lipoprotein</keyword>
<proteinExistence type="predicted"/>
<keyword evidence="2 7" id="KW-0732">Signal</keyword>
<dbReference type="Proteomes" id="UP000426246">
    <property type="component" value="Chromosome"/>
</dbReference>
<dbReference type="SUPFAM" id="SSF53850">
    <property type="entry name" value="Periplasmic binding protein-like II"/>
    <property type="match status" value="1"/>
</dbReference>
<reference evidence="9" key="1">
    <citation type="submission" date="2018-11" db="EMBL/GenBank/DDBJ databases">
        <title>Complete genome sequence of Paenibacillus sp. ML311-T8.</title>
        <authorList>
            <person name="Nam Y.-D."/>
            <person name="Kang J."/>
            <person name="Chung W.-H."/>
            <person name="Park Y.S."/>
        </authorList>
    </citation>
    <scope>NUCLEOTIDE SEQUENCE [LARGE SCALE GENOMIC DNA]</scope>
    <source>
        <strain evidence="9">ML311-T8</strain>
    </source>
</reference>
<sequence>MLKKKTLGLLLTATLIATLATGCSSSGSKTEETKAPVASSGTTTAAPTTLKVLAIIFGQLPNADNNLAKADIEKRGNIKLDIDFVPADAYSDKLSISLTSGANYDLVLFTDPFNKYQSFIKSGAFQDLTPYIKGKKNLEFIPEQTWKNTESNGLRFGIPRPRGLYGGGEANIILRKDWLDQYNLQVPKTLDEFTNVLKVFKEKDPAGGGKTIPYIVTNTIDAYTQIPPFGMANPIAFSFGLPNAYKIEGGKASAVFQQPEYKSYLEWLRQAYKDKLIDKDAPVQKSSQGQDKFFAGVAGSYVGQVQHMNPSDSSTYGKLLKTDPNAKLVAIPELSGPKGAKGAAVITGYYGLWVVPQSVAKDKVQKIVDFLDFSASEENDAFYQTGVVGVHSSGLKNGIAEKTPEQEKAYANDRIDVFVMENRYDPYYYTKSTTNPDVVKTSKSILDAISKIGIANPFLPYISETAGKNPDILKPLTAAATKYVMGEGEYDSVQKEIDVWAAGTGETILKEYLDQYSKDHP</sequence>
<dbReference type="AlphaFoldDB" id="A0A6B8RRJ9"/>
<keyword evidence="4" id="KW-0564">Palmitate</keyword>
<dbReference type="Pfam" id="PF13416">
    <property type="entry name" value="SBP_bac_8"/>
    <property type="match status" value="1"/>
</dbReference>
<keyword evidence="1" id="KW-1003">Cell membrane</keyword>
<dbReference type="Gene3D" id="3.40.190.10">
    <property type="entry name" value="Periplasmic binding protein-like II"/>
    <property type="match status" value="2"/>
</dbReference>
<dbReference type="PANTHER" id="PTHR43649">
    <property type="entry name" value="ARABINOSE-BINDING PROTEIN-RELATED"/>
    <property type="match status" value="1"/>
</dbReference>
<dbReference type="PANTHER" id="PTHR43649:SF33">
    <property type="entry name" value="POLYGALACTURONAN_RHAMNOGALACTURONAN-BINDING PROTEIN YTCQ"/>
    <property type="match status" value="1"/>
</dbReference>
<name>A0A6B8RRJ9_9BACL</name>
<evidence type="ECO:0000256" key="3">
    <source>
        <dbReference type="ARBA" id="ARBA00023136"/>
    </source>
</evidence>
<evidence type="ECO:0000313" key="8">
    <source>
        <dbReference type="EMBL" id="QGQ98434.1"/>
    </source>
</evidence>
<feature type="signal peptide" evidence="7">
    <location>
        <begin position="1"/>
        <end position="19"/>
    </location>
</feature>
<evidence type="ECO:0000256" key="7">
    <source>
        <dbReference type="SAM" id="SignalP"/>
    </source>
</evidence>
<evidence type="ECO:0000256" key="4">
    <source>
        <dbReference type="ARBA" id="ARBA00023139"/>
    </source>
</evidence>
<protein>
    <submittedName>
        <fullName evidence="8">Extracellular solute-binding protein</fullName>
    </submittedName>
</protein>
<evidence type="ECO:0000256" key="1">
    <source>
        <dbReference type="ARBA" id="ARBA00022475"/>
    </source>
</evidence>
<evidence type="ECO:0000256" key="5">
    <source>
        <dbReference type="ARBA" id="ARBA00023288"/>
    </source>
</evidence>
<feature type="region of interest" description="Disordered" evidence="6">
    <location>
        <begin position="23"/>
        <end position="42"/>
    </location>
</feature>
<dbReference type="InterPro" id="IPR006059">
    <property type="entry name" value="SBP"/>
</dbReference>
<evidence type="ECO:0000313" key="9">
    <source>
        <dbReference type="Proteomes" id="UP000426246"/>
    </source>
</evidence>
<dbReference type="InterPro" id="IPR050490">
    <property type="entry name" value="Bact_solute-bd_prot1"/>
</dbReference>
<feature type="chain" id="PRO_5039071109" evidence="7">
    <location>
        <begin position="20"/>
        <end position="521"/>
    </location>
</feature>
<dbReference type="PROSITE" id="PS51257">
    <property type="entry name" value="PROKAR_LIPOPROTEIN"/>
    <property type="match status" value="1"/>
</dbReference>
<dbReference type="RefSeq" id="WP_155703539.1">
    <property type="nucleotide sequence ID" value="NZ_CP034235.1"/>
</dbReference>
<dbReference type="OrthoDB" id="2513152at2"/>
<dbReference type="EMBL" id="CP034235">
    <property type="protein sequence ID" value="QGQ98434.1"/>
    <property type="molecule type" value="Genomic_DNA"/>
</dbReference>
<dbReference type="KEGG" id="ppsc:EHS13_27885"/>
<keyword evidence="9" id="KW-1185">Reference proteome</keyword>
<keyword evidence="3" id="KW-0472">Membrane</keyword>
<evidence type="ECO:0000256" key="2">
    <source>
        <dbReference type="ARBA" id="ARBA00022729"/>
    </source>
</evidence>